<reference evidence="1" key="1">
    <citation type="submission" date="2014-09" db="EMBL/GenBank/DDBJ databases">
        <authorList>
            <person name="Magalhaes I.L.F."/>
            <person name="Oliveira U."/>
            <person name="Santos F.R."/>
            <person name="Vidigal T.H.D.A."/>
            <person name="Brescovit A.D."/>
            <person name="Santos A.J."/>
        </authorList>
    </citation>
    <scope>NUCLEOTIDE SEQUENCE</scope>
    <source>
        <tissue evidence="1">Shoot tissue taken approximately 20 cm above the soil surface</tissue>
    </source>
</reference>
<name>A0A0A9EZR0_ARUDO</name>
<reference evidence="1" key="2">
    <citation type="journal article" date="2015" name="Data Brief">
        <title>Shoot transcriptome of the giant reed, Arundo donax.</title>
        <authorList>
            <person name="Barrero R.A."/>
            <person name="Guerrero F.D."/>
            <person name="Moolhuijzen P."/>
            <person name="Goolsby J.A."/>
            <person name="Tidwell J."/>
            <person name="Bellgard S.E."/>
            <person name="Bellgard M.I."/>
        </authorList>
    </citation>
    <scope>NUCLEOTIDE SEQUENCE</scope>
    <source>
        <tissue evidence="1">Shoot tissue taken approximately 20 cm above the soil surface</tissue>
    </source>
</reference>
<dbReference type="EMBL" id="GBRH01194515">
    <property type="protein sequence ID" value="JAE03381.1"/>
    <property type="molecule type" value="Transcribed_RNA"/>
</dbReference>
<evidence type="ECO:0000313" key="1">
    <source>
        <dbReference type="EMBL" id="JAE03381.1"/>
    </source>
</evidence>
<sequence>MLEFSLISERGDCPEEHVTGRDATFATVLAMGLLLFFASKNFDLVSDRADSILLIPASPPRCRILSLRTFWSSTTCFWMAFKSPPMLSD</sequence>
<protein>
    <submittedName>
        <fullName evidence="1">Uncharacterized protein</fullName>
    </submittedName>
</protein>
<proteinExistence type="predicted"/>
<accession>A0A0A9EZR0</accession>
<organism evidence="1">
    <name type="scientific">Arundo donax</name>
    <name type="common">Giant reed</name>
    <name type="synonym">Donax arundinaceus</name>
    <dbReference type="NCBI Taxonomy" id="35708"/>
    <lineage>
        <taxon>Eukaryota</taxon>
        <taxon>Viridiplantae</taxon>
        <taxon>Streptophyta</taxon>
        <taxon>Embryophyta</taxon>
        <taxon>Tracheophyta</taxon>
        <taxon>Spermatophyta</taxon>
        <taxon>Magnoliopsida</taxon>
        <taxon>Liliopsida</taxon>
        <taxon>Poales</taxon>
        <taxon>Poaceae</taxon>
        <taxon>PACMAD clade</taxon>
        <taxon>Arundinoideae</taxon>
        <taxon>Arundineae</taxon>
        <taxon>Arundo</taxon>
    </lineage>
</organism>
<dbReference type="AlphaFoldDB" id="A0A0A9EZR0"/>